<dbReference type="Proteomes" id="UP000824074">
    <property type="component" value="Unassembled WGS sequence"/>
</dbReference>
<evidence type="ECO:0000313" key="7">
    <source>
        <dbReference type="Proteomes" id="UP000824074"/>
    </source>
</evidence>
<evidence type="ECO:0000256" key="2">
    <source>
        <dbReference type="ARBA" id="ARBA00023210"/>
    </source>
</evidence>
<dbReference type="InterPro" id="IPR038594">
    <property type="entry name" value="SepF-like_sf"/>
</dbReference>
<keyword evidence="1 5" id="KW-0132">Cell division</keyword>
<organism evidence="6 7">
    <name type="scientific">Candidatus Aphodocola excrementigallinarum</name>
    <dbReference type="NCBI Taxonomy" id="2840670"/>
    <lineage>
        <taxon>Bacteria</taxon>
        <taxon>Bacillati</taxon>
        <taxon>Bacillota</taxon>
        <taxon>Bacilli</taxon>
        <taxon>Candidatus Aphodocola</taxon>
    </lineage>
</organism>
<dbReference type="Gene3D" id="3.30.110.150">
    <property type="entry name" value="SepF-like protein"/>
    <property type="match status" value="1"/>
</dbReference>
<evidence type="ECO:0000256" key="3">
    <source>
        <dbReference type="ARBA" id="ARBA00023306"/>
    </source>
</evidence>
<evidence type="ECO:0000256" key="1">
    <source>
        <dbReference type="ARBA" id="ARBA00022618"/>
    </source>
</evidence>
<dbReference type="AlphaFoldDB" id="A0A9D1IN60"/>
<accession>A0A9D1IN60</accession>
<keyword evidence="3 5" id="KW-0131">Cell cycle</keyword>
<gene>
    <name evidence="5 6" type="primary">sepF</name>
    <name evidence="6" type="ORF">IAB68_03545</name>
</gene>
<dbReference type="EMBL" id="DVMT01000035">
    <property type="protein sequence ID" value="HIU40352.1"/>
    <property type="molecule type" value="Genomic_DNA"/>
</dbReference>
<dbReference type="Pfam" id="PF04472">
    <property type="entry name" value="SepF"/>
    <property type="match status" value="1"/>
</dbReference>
<dbReference type="GO" id="GO:0005737">
    <property type="term" value="C:cytoplasm"/>
    <property type="evidence" value="ECO:0007669"/>
    <property type="project" value="UniProtKB-SubCell"/>
</dbReference>
<dbReference type="GO" id="GO:0043093">
    <property type="term" value="P:FtsZ-dependent cytokinesis"/>
    <property type="evidence" value="ECO:0007669"/>
    <property type="project" value="UniProtKB-UniRule"/>
</dbReference>
<comment type="subunit">
    <text evidence="5">Homodimer. Interacts with FtsZ.</text>
</comment>
<dbReference type="GO" id="GO:0000917">
    <property type="term" value="P:division septum assembly"/>
    <property type="evidence" value="ECO:0007669"/>
    <property type="project" value="UniProtKB-KW"/>
</dbReference>
<dbReference type="InterPro" id="IPR023052">
    <property type="entry name" value="Cell_div_SepF"/>
</dbReference>
<dbReference type="PANTHER" id="PTHR35798:SF1">
    <property type="entry name" value="CELL DIVISION PROTEIN SEPF"/>
    <property type="match status" value="1"/>
</dbReference>
<keyword evidence="2 5" id="KW-0717">Septation</keyword>
<proteinExistence type="inferred from homology"/>
<dbReference type="InterPro" id="IPR007561">
    <property type="entry name" value="Cell_div_SepF/SepF-rel"/>
</dbReference>
<protein>
    <recommendedName>
        <fullName evidence="5">Cell division protein SepF</fullName>
    </recommendedName>
</protein>
<reference evidence="6" key="2">
    <citation type="journal article" date="2021" name="PeerJ">
        <title>Extensive microbial diversity within the chicken gut microbiome revealed by metagenomics and culture.</title>
        <authorList>
            <person name="Gilroy R."/>
            <person name="Ravi A."/>
            <person name="Getino M."/>
            <person name="Pursley I."/>
            <person name="Horton D.L."/>
            <person name="Alikhan N.F."/>
            <person name="Baker D."/>
            <person name="Gharbi K."/>
            <person name="Hall N."/>
            <person name="Watson M."/>
            <person name="Adriaenssens E.M."/>
            <person name="Foster-Nyarko E."/>
            <person name="Jarju S."/>
            <person name="Secka A."/>
            <person name="Antonio M."/>
            <person name="Oren A."/>
            <person name="Chaudhuri R.R."/>
            <person name="La Ragione R."/>
            <person name="Hildebrand F."/>
            <person name="Pallen M.J."/>
        </authorList>
    </citation>
    <scope>NUCLEOTIDE SEQUENCE</scope>
    <source>
        <strain evidence="6">CHK193-30670</strain>
    </source>
</reference>
<comment type="function">
    <text evidence="4 5">Cell division protein that is part of the divisome complex and is recruited early to the Z-ring. Probably stimulates Z-ring formation, perhaps through the cross-linking of FtsZ protofilaments. Its function overlaps with FtsA.</text>
</comment>
<dbReference type="PANTHER" id="PTHR35798">
    <property type="entry name" value="CELL DIVISION PROTEIN SEPF"/>
    <property type="match status" value="1"/>
</dbReference>
<comment type="subcellular location">
    <subcellularLocation>
        <location evidence="5">Cytoplasm</location>
    </subcellularLocation>
    <text evidence="5">Localizes to the division site, in a FtsZ-dependent manner.</text>
</comment>
<reference evidence="6" key="1">
    <citation type="submission" date="2020-10" db="EMBL/GenBank/DDBJ databases">
        <authorList>
            <person name="Gilroy R."/>
        </authorList>
    </citation>
    <scope>NUCLEOTIDE SEQUENCE</scope>
    <source>
        <strain evidence="6">CHK193-30670</strain>
    </source>
</reference>
<evidence type="ECO:0000256" key="5">
    <source>
        <dbReference type="HAMAP-Rule" id="MF_01197"/>
    </source>
</evidence>
<name>A0A9D1IN60_9FIRM</name>
<comment type="similarity">
    <text evidence="5">Belongs to the SepF family.</text>
</comment>
<evidence type="ECO:0000313" key="6">
    <source>
        <dbReference type="EMBL" id="HIU40352.1"/>
    </source>
</evidence>
<sequence length="132" mass="14716">MAFNLKKLLGGSDASSEDEYYTLSVEEANREEASEGSKMILLEPRAYSESQQIADYLKKRNTVVVNLKRVTPDQGKRIIDFVSGCLYAIGGTMQKLGDGIFLCAPKNINVQGKMTDEDEPKRGRTKNISEDF</sequence>
<evidence type="ECO:0000256" key="4">
    <source>
        <dbReference type="ARBA" id="ARBA00044936"/>
    </source>
</evidence>
<keyword evidence="5" id="KW-0963">Cytoplasm</keyword>
<dbReference type="HAMAP" id="MF_01197">
    <property type="entry name" value="SepF"/>
    <property type="match status" value="1"/>
</dbReference>
<comment type="caution">
    <text evidence="6">The sequence shown here is derived from an EMBL/GenBank/DDBJ whole genome shotgun (WGS) entry which is preliminary data.</text>
</comment>